<feature type="non-terminal residue" evidence="1">
    <location>
        <position position="59"/>
    </location>
</feature>
<name>A0A9N9P7C6_9GLOM</name>
<protein>
    <submittedName>
        <fullName evidence="1">19627_t:CDS:1</fullName>
    </submittedName>
</protein>
<reference evidence="1" key="1">
    <citation type="submission" date="2021-06" db="EMBL/GenBank/DDBJ databases">
        <authorList>
            <person name="Kallberg Y."/>
            <person name="Tangrot J."/>
            <person name="Rosling A."/>
        </authorList>
    </citation>
    <scope>NUCLEOTIDE SEQUENCE</scope>
    <source>
        <strain evidence="1">IN212</strain>
    </source>
</reference>
<gene>
    <name evidence="1" type="ORF">RFULGI_LOCUS18782</name>
</gene>
<accession>A0A9N9P7C6</accession>
<evidence type="ECO:0000313" key="2">
    <source>
        <dbReference type="Proteomes" id="UP000789396"/>
    </source>
</evidence>
<dbReference type="EMBL" id="CAJVPZ010085200">
    <property type="protein sequence ID" value="CAG8811307.1"/>
    <property type="molecule type" value="Genomic_DNA"/>
</dbReference>
<comment type="caution">
    <text evidence="1">The sequence shown here is derived from an EMBL/GenBank/DDBJ whole genome shotgun (WGS) entry which is preliminary data.</text>
</comment>
<dbReference type="AlphaFoldDB" id="A0A9N9P7C6"/>
<keyword evidence="2" id="KW-1185">Reference proteome</keyword>
<organism evidence="1 2">
    <name type="scientific">Racocetra fulgida</name>
    <dbReference type="NCBI Taxonomy" id="60492"/>
    <lineage>
        <taxon>Eukaryota</taxon>
        <taxon>Fungi</taxon>
        <taxon>Fungi incertae sedis</taxon>
        <taxon>Mucoromycota</taxon>
        <taxon>Glomeromycotina</taxon>
        <taxon>Glomeromycetes</taxon>
        <taxon>Diversisporales</taxon>
        <taxon>Gigasporaceae</taxon>
        <taxon>Racocetra</taxon>
    </lineage>
</organism>
<dbReference type="Proteomes" id="UP000789396">
    <property type="component" value="Unassembled WGS sequence"/>
</dbReference>
<proteinExistence type="predicted"/>
<sequence length="59" mass="7041">THQTSNKIHHDEIKFTIMKFAIMKFCYDEISSKNIIIINSSKEKDDNTYQNDFVEKDDK</sequence>
<evidence type="ECO:0000313" key="1">
    <source>
        <dbReference type="EMBL" id="CAG8811307.1"/>
    </source>
</evidence>
<feature type="non-terminal residue" evidence="1">
    <location>
        <position position="1"/>
    </location>
</feature>